<dbReference type="Pfam" id="PF08238">
    <property type="entry name" value="Sel1"/>
    <property type="match status" value="5"/>
</dbReference>
<protein>
    <recommendedName>
        <fullName evidence="1">Protein kinase domain-containing protein</fullName>
    </recommendedName>
</protein>
<comment type="caution">
    <text evidence="2">The sequence shown here is derived from an EMBL/GenBank/DDBJ whole genome shotgun (WGS) entry which is preliminary data.</text>
</comment>
<name>A0A2Z6R9S5_9GLOM</name>
<dbReference type="Gene3D" id="1.10.510.10">
    <property type="entry name" value="Transferase(Phosphotransferase) domain 1"/>
    <property type="match status" value="1"/>
</dbReference>
<dbReference type="InterPro" id="IPR001245">
    <property type="entry name" value="Ser-Thr/Tyr_kinase_cat_dom"/>
</dbReference>
<dbReference type="PANTHER" id="PTHR43628">
    <property type="entry name" value="ACTIVATOR OF C KINASE PROTEIN 1-RELATED"/>
    <property type="match status" value="1"/>
</dbReference>
<dbReference type="Gene3D" id="1.25.40.10">
    <property type="entry name" value="Tetratricopeptide repeat domain"/>
    <property type="match status" value="2"/>
</dbReference>
<accession>A0A2Z6R9S5</accession>
<dbReference type="SUPFAM" id="SSF56112">
    <property type="entry name" value="Protein kinase-like (PK-like)"/>
    <property type="match status" value="1"/>
</dbReference>
<dbReference type="EMBL" id="BEXD01002695">
    <property type="protein sequence ID" value="GBB99137.1"/>
    <property type="molecule type" value="Genomic_DNA"/>
</dbReference>
<dbReference type="AlphaFoldDB" id="A0A2Z6R9S5"/>
<dbReference type="Proteomes" id="UP000247702">
    <property type="component" value="Unassembled WGS sequence"/>
</dbReference>
<dbReference type="GO" id="GO:0005524">
    <property type="term" value="F:ATP binding"/>
    <property type="evidence" value="ECO:0007669"/>
    <property type="project" value="InterPro"/>
</dbReference>
<keyword evidence="3" id="KW-1185">Reference proteome</keyword>
<evidence type="ECO:0000313" key="2">
    <source>
        <dbReference type="EMBL" id="GBB99137.1"/>
    </source>
</evidence>
<dbReference type="InterPro" id="IPR000719">
    <property type="entry name" value="Prot_kinase_dom"/>
</dbReference>
<sequence>MSNNVEFKVIDDSNKWINWIEESIAKKQIKYYDYKYFDNIQEIGFGSFGKVYRANWKNSHNNLTLKSFITTEELVNELKLRHEVDFHENIIQFHGITTESQSDNSKKYLLLMEYADSSILRNYSSERFEKLTWNDKLNLALQLANVISFLHDKEIVHCDLQPNNILVHKNTIKLMDFGLSSRIKESFNLQSNLFKMVAYSDIFSIGILLWEISSGRPPFCTKLYNDDLAENILQGLREEPIPNTPIDYIKVYTDCWNNEPDNRPTIKQVVMKLNTIISNFQQSDNIQLSSEKQITFEIPKNIVNDSSQDEVFQLYKKAANSGNIFGIASLGYCYMNGIGTSFNNQNAFKIYKKAANLGNRRGMCNLGVCHERGIGIVMNYRKAFELYQKAADLGNTRGINNLGIIGIGTIIDEQKAFEFYQKAVSLGDCLAQYNLSLMYENGRGVKKDTKQALYWYKNSHRYNVK</sequence>
<dbReference type="SUPFAM" id="SSF81901">
    <property type="entry name" value="HCP-like"/>
    <property type="match status" value="1"/>
</dbReference>
<evidence type="ECO:0000259" key="1">
    <source>
        <dbReference type="PROSITE" id="PS50011"/>
    </source>
</evidence>
<dbReference type="PROSITE" id="PS50011">
    <property type="entry name" value="PROTEIN_KINASE_DOM"/>
    <property type="match status" value="1"/>
</dbReference>
<dbReference type="PANTHER" id="PTHR43628:SF1">
    <property type="entry name" value="CHITIN SYNTHASE REGULATORY FACTOR 2-RELATED"/>
    <property type="match status" value="1"/>
</dbReference>
<dbReference type="STRING" id="94130.A0A2Z6R9S5"/>
<dbReference type="InterPro" id="IPR011009">
    <property type="entry name" value="Kinase-like_dom_sf"/>
</dbReference>
<dbReference type="InterPro" id="IPR006597">
    <property type="entry name" value="Sel1-like"/>
</dbReference>
<dbReference type="InterPro" id="IPR011990">
    <property type="entry name" value="TPR-like_helical_dom_sf"/>
</dbReference>
<dbReference type="InterPro" id="IPR052945">
    <property type="entry name" value="Mitotic_Regulator"/>
</dbReference>
<feature type="domain" description="Protein kinase" evidence="1">
    <location>
        <begin position="37"/>
        <end position="277"/>
    </location>
</feature>
<gene>
    <name evidence="2" type="ORF">RclHR1_34230001</name>
</gene>
<dbReference type="SMART" id="SM00671">
    <property type="entry name" value="SEL1"/>
    <property type="match status" value="4"/>
</dbReference>
<proteinExistence type="predicted"/>
<reference evidence="2 3" key="1">
    <citation type="submission" date="2017-11" db="EMBL/GenBank/DDBJ databases">
        <title>The genome of Rhizophagus clarus HR1 reveals common genetic basis of auxotrophy among arbuscular mycorrhizal fungi.</title>
        <authorList>
            <person name="Kobayashi Y."/>
        </authorList>
    </citation>
    <scope>NUCLEOTIDE SEQUENCE [LARGE SCALE GENOMIC DNA]</scope>
    <source>
        <strain evidence="2 3">HR1</strain>
    </source>
</reference>
<dbReference type="GO" id="GO:0004672">
    <property type="term" value="F:protein kinase activity"/>
    <property type="evidence" value="ECO:0007669"/>
    <property type="project" value="InterPro"/>
</dbReference>
<dbReference type="Pfam" id="PF07714">
    <property type="entry name" value="PK_Tyr_Ser-Thr"/>
    <property type="match status" value="1"/>
</dbReference>
<evidence type="ECO:0000313" key="3">
    <source>
        <dbReference type="Proteomes" id="UP000247702"/>
    </source>
</evidence>
<organism evidence="2 3">
    <name type="scientific">Rhizophagus clarus</name>
    <dbReference type="NCBI Taxonomy" id="94130"/>
    <lineage>
        <taxon>Eukaryota</taxon>
        <taxon>Fungi</taxon>
        <taxon>Fungi incertae sedis</taxon>
        <taxon>Mucoromycota</taxon>
        <taxon>Glomeromycotina</taxon>
        <taxon>Glomeromycetes</taxon>
        <taxon>Glomerales</taxon>
        <taxon>Glomeraceae</taxon>
        <taxon>Rhizophagus</taxon>
    </lineage>
</organism>